<feature type="region of interest" description="Disordered" evidence="1">
    <location>
        <begin position="1"/>
        <end position="40"/>
    </location>
</feature>
<organism evidence="3 4">
    <name type="scientific">Mycetomoellerius zeteki</name>
    <dbReference type="NCBI Taxonomy" id="64791"/>
    <lineage>
        <taxon>Eukaryota</taxon>
        <taxon>Metazoa</taxon>
        <taxon>Ecdysozoa</taxon>
        <taxon>Arthropoda</taxon>
        <taxon>Hexapoda</taxon>
        <taxon>Insecta</taxon>
        <taxon>Pterygota</taxon>
        <taxon>Neoptera</taxon>
        <taxon>Endopterygota</taxon>
        <taxon>Hymenoptera</taxon>
        <taxon>Apocrita</taxon>
        <taxon>Aculeata</taxon>
        <taxon>Formicoidea</taxon>
        <taxon>Formicidae</taxon>
        <taxon>Myrmicinae</taxon>
        <taxon>Mycetomoellerius</taxon>
    </lineage>
</organism>
<feature type="region of interest" description="Disordered" evidence="1">
    <location>
        <begin position="515"/>
        <end position="538"/>
    </location>
</feature>
<dbReference type="InterPro" id="IPR049012">
    <property type="entry name" value="Mutator_transp_dom"/>
</dbReference>
<protein>
    <recommendedName>
        <fullName evidence="2">Mutator-like transposase domain-containing protein</fullName>
    </recommendedName>
</protein>
<feature type="compositionally biased region" description="Low complexity" evidence="1">
    <location>
        <begin position="520"/>
        <end position="529"/>
    </location>
</feature>
<evidence type="ECO:0000256" key="1">
    <source>
        <dbReference type="SAM" id="MobiDB-lite"/>
    </source>
</evidence>
<accession>A0A151WGS5</accession>
<reference evidence="3 4" key="1">
    <citation type="submission" date="2015-09" db="EMBL/GenBank/DDBJ databases">
        <title>Trachymyrmex zeteki WGS genome.</title>
        <authorList>
            <person name="Nygaard S."/>
            <person name="Hu H."/>
            <person name="Boomsma J."/>
            <person name="Zhang G."/>
        </authorList>
    </citation>
    <scope>NUCLEOTIDE SEQUENCE [LARGE SCALE GENOMIC DNA]</scope>
    <source>
        <strain evidence="3">Tzet28-1</strain>
        <tissue evidence="3">Whole body</tissue>
    </source>
</reference>
<keyword evidence="4" id="KW-1185">Reference proteome</keyword>
<evidence type="ECO:0000313" key="3">
    <source>
        <dbReference type="EMBL" id="KYQ47031.1"/>
    </source>
</evidence>
<sequence>MSSYPKHKRMQADRSSRPHKRKFHGNRYTRNDDDEDLNESASAKKLSTSTSDVIINPLHYYRIVDFLTVFGAIAEIVICRSCKGNVKFEECGHRGVGFKIIVSCRCGRREINSGPLINTGYEINRRIVFVMRLIGIGREGLNVFCGLMDLCQGLTKSSYQKIVQHIYAASEKMFKIICQKAVNEEREKNENKGRIANHLKVSGDGSWKKRGFTSLYGVTTLIGYYCGKVVDLLVKSAYCHACSMKKKELDDDEFDEWYDTHKDSCSSNHDETFGVKYSNYIGDGDSKTFLGILKVNPYGDECPVIKNECVEHVQKRMGIRLWNIKKKNLGGKNRLTEAVIKKLTIFYGLAIRRHQDSVEDMKNAIFATLNHYCSTDVKPRHEKCPAGADSWCKWRKAQATNELKNFKHDAPLINSDIEKHIRPIYEDLSNKELLTRCLGGHTQNPNESFNSTVWRMAPKHLHSGKKIVQIAAYMAAGIFNEGYSSILMTMQLLDLRIGQQCKLFADTIDQSRIERQNARQSLSSKGQDSSKSRTNSSS</sequence>
<evidence type="ECO:0000313" key="4">
    <source>
        <dbReference type="Proteomes" id="UP000075809"/>
    </source>
</evidence>
<dbReference type="AlphaFoldDB" id="A0A151WGS5"/>
<gene>
    <name evidence="3" type="ORF">ALC60_13943</name>
</gene>
<dbReference type="Proteomes" id="UP000075809">
    <property type="component" value="Unassembled WGS sequence"/>
</dbReference>
<feature type="compositionally biased region" description="Basic residues" evidence="1">
    <location>
        <begin position="17"/>
        <end position="27"/>
    </location>
</feature>
<evidence type="ECO:0000259" key="2">
    <source>
        <dbReference type="Pfam" id="PF20700"/>
    </source>
</evidence>
<name>A0A151WGS5_9HYME</name>
<feature type="domain" description="Mutator-like transposase" evidence="2">
    <location>
        <begin position="79"/>
        <end position="392"/>
    </location>
</feature>
<proteinExistence type="predicted"/>
<dbReference type="Pfam" id="PF20700">
    <property type="entry name" value="Mutator"/>
    <property type="match status" value="1"/>
</dbReference>
<dbReference type="EMBL" id="KQ983150">
    <property type="protein sequence ID" value="KYQ47031.1"/>
    <property type="molecule type" value="Genomic_DNA"/>
</dbReference>